<evidence type="ECO:0000256" key="2">
    <source>
        <dbReference type="SAM" id="SignalP"/>
    </source>
</evidence>
<organism evidence="3 4">
    <name type="scientific">Chromobacterium rhizoryzae</name>
    <dbReference type="NCBI Taxonomy" id="1778675"/>
    <lineage>
        <taxon>Bacteria</taxon>
        <taxon>Pseudomonadati</taxon>
        <taxon>Pseudomonadota</taxon>
        <taxon>Betaproteobacteria</taxon>
        <taxon>Neisseriales</taxon>
        <taxon>Chromobacteriaceae</taxon>
        <taxon>Chromobacterium</taxon>
    </lineage>
</organism>
<accession>A0AAD0W757</accession>
<evidence type="ECO:0008006" key="5">
    <source>
        <dbReference type="Google" id="ProtNLM"/>
    </source>
</evidence>
<dbReference type="KEGG" id="crz:D1345_07480"/>
<feature type="signal peptide" evidence="2">
    <location>
        <begin position="1"/>
        <end position="19"/>
    </location>
</feature>
<evidence type="ECO:0000313" key="3">
    <source>
        <dbReference type="EMBL" id="AXT46030.1"/>
    </source>
</evidence>
<dbReference type="RefSeq" id="WP_118267026.1">
    <property type="nucleotide sequence ID" value="NZ_CP031968.1"/>
</dbReference>
<dbReference type="EMBL" id="CP031968">
    <property type="protein sequence ID" value="AXT46030.1"/>
    <property type="molecule type" value="Genomic_DNA"/>
</dbReference>
<name>A0AAD0W757_9NEIS</name>
<protein>
    <recommendedName>
        <fullName evidence="5">DUF4148 domain-containing protein</fullName>
    </recommendedName>
</protein>
<gene>
    <name evidence="3" type="ORF">D1345_07480</name>
</gene>
<dbReference type="AlphaFoldDB" id="A0AAD0W757"/>
<evidence type="ECO:0000313" key="4">
    <source>
        <dbReference type="Proteomes" id="UP000259465"/>
    </source>
</evidence>
<reference evidence="3 4" key="1">
    <citation type="submission" date="2018-08" db="EMBL/GenBank/DDBJ databases">
        <title>Complete genome sequence of JP2-74.</title>
        <authorList>
            <person name="Wu L."/>
        </authorList>
    </citation>
    <scope>NUCLEOTIDE SEQUENCE [LARGE SCALE GENOMIC DNA]</scope>
    <source>
        <strain evidence="3 4">JP2-74</strain>
    </source>
</reference>
<proteinExistence type="predicted"/>
<dbReference type="Proteomes" id="UP000259465">
    <property type="component" value="Chromosome"/>
</dbReference>
<sequence>MRIHALLLPLTLYSAAVSADSLSPSHPAFTQINKTMTDSFRMQQQLMRMPPPPEMFKREKQEAPLLQDEAEAVDRRQAESASTPQPQPRPDEQSD</sequence>
<keyword evidence="4" id="KW-1185">Reference proteome</keyword>
<evidence type="ECO:0000256" key="1">
    <source>
        <dbReference type="SAM" id="MobiDB-lite"/>
    </source>
</evidence>
<feature type="region of interest" description="Disordered" evidence="1">
    <location>
        <begin position="50"/>
        <end position="95"/>
    </location>
</feature>
<keyword evidence="2" id="KW-0732">Signal</keyword>
<feature type="chain" id="PRO_5042101895" description="DUF4148 domain-containing protein" evidence="2">
    <location>
        <begin position="20"/>
        <end position="95"/>
    </location>
</feature>